<proteinExistence type="predicted"/>
<dbReference type="HOGENOM" id="CLU_518855_0_0_1"/>
<evidence type="ECO:0000313" key="3">
    <source>
        <dbReference type="Proteomes" id="UP000001055"/>
    </source>
</evidence>
<protein>
    <submittedName>
        <fullName evidence="2">Uncharacterized protein</fullName>
    </submittedName>
</protein>
<gene>
    <name evidence="2" type="ORF">SNOG_14530</name>
</gene>
<dbReference type="GeneID" id="5981639"/>
<dbReference type="STRING" id="321614.Q0U116"/>
<dbReference type="Proteomes" id="UP000001055">
    <property type="component" value="Unassembled WGS sequence"/>
</dbReference>
<feature type="region of interest" description="Disordered" evidence="1">
    <location>
        <begin position="343"/>
        <end position="525"/>
    </location>
</feature>
<reference evidence="3" key="1">
    <citation type="journal article" date="2007" name="Plant Cell">
        <title>Dothideomycete-plant interactions illuminated by genome sequencing and EST analysis of the wheat pathogen Stagonospora nodorum.</title>
        <authorList>
            <person name="Hane J.K."/>
            <person name="Lowe R.G."/>
            <person name="Solomon P.S."/>
            <person name="Tan K.C."/>
            <person name="Schoch C.L."/>
            <person name="Spatafora J.W."/>
            <person name="Crous P.W."/>
            <person name="Kodira C."/>
            <person name="Birren B.W."/>
            <person name="Galagan J.E."/>
            <person name="Torriani S.F."/>
            <person name="McDonald B.A."/>
            <person name="Oliver R.P."/>
        </authorList>
    </citation>
    <scope>NUCLEOTIDE SEQUENCE [LARGE SCALE GENOMIC DNA]</scope>
    <source>
        <strain evidence="3">SN15 / ATCC MYA-4574 / FGSC 10173</strain>
    </source>
</reference>
<dbReference type="OMA" id="HRVERCK"/>
<dbReference type="EMBL" id="CH445356">
    <property type="protein sequence ID" value="EAT78070.1"/>
    <property type="molecule type" value="Genomic_DNA"/>
</dbReference>
<feature type="compositionally biased region" description="Basic and acidic residues" evidence="1">
    <location>
        <begin position="366"/>
        <end position="378"/>
    </location>
</feature>
<name>Q0U116_PHANO</name>
<feature type="compositionally biased region" description="Basic residues" evidence="1">
    <location>
        <begin position="516"/>
        <end position="525"/>
    </location>
</feature>
<dbReference type="eggNOG" id="ENOG502SUM9">
    <property type="taxonomic scope" value="Eukaryota"/>
</dbReference>
<dbReference type="VEuPathDB" id="FungiDB:JI435_145300"/>
<evidence type="ECO:0000256" key="1">
    <source>
        <dbReference type="SAM" id="MobiDB-lite"/>
    </source>
</evidence>
<dbReference type="AlphaFoldDB" id="Q0U116"/>
<dbReference type="KEGG" id="pno:SNOG_14530"/>
<accession>Q0U116</accession>
<sequence>MSTEGVTGKPKLSRKQLQDHGIEYIDGVFNIDELDPWLREICLTITRLQEHVPKATRKAFKKEMDQFSLHGQDSEDALQEGWCLTPAKNLDHLHPESYTTPAAVGDHLKPESYWNPSIAQLTQPKPDLTYGFPVIVPDKDSFRASEGREESDSFSLTILEQLRNRGKESLISTPTTALYNWASKKNAKLLEAKDQMCFPWAVVEIKRGTAFHEQQAGKAEARAHENRKRFCYCQAANASAAGLTLREDLAARANDTSELGDARVMFSFTCVGSAVKLWLTYREKPNVQDWAHTRVKPEIRRWIHDVYKNRNRKCSLTPDGDVVTQRRRAASCGPSNGIVEVEESVERSCYRTPRQKKRPALPHGETAPEPRDRRRDKANIPQFRLNGLSELDGDDSSDEGYASIHTTTEDESEEEEETKRSSVFICNDELYEGDSDASYVPPSSEDENTGSESDGSSDGSANSDGDSSDEAEYNLSDGESHRKWLKQQSRAISRPEVYCTPTKGYKLSVPVDNKARRDRRRSSRF</sequence>
<evidence type="ECO:0000313" key="2">
    <source>
        <dbReference type="EMBL" id="EAT78070.1"/>
    </source>
</evidence>
<dbReference type="RefSeq" id="XP_001804714.1">
    <property type="nucleotide sequence ID" value="XM_001804662.1"/>
</dbReference>
<feature type="compositionally biased region" description="Low complexity" evidence="1">
    <location>
        <begin position="450"/>
        <end position="465"/>
    </location>
</feature>
<dbReference type="InParanoid" id="Q0U116"/>
<organism evidence="2 3">
    <name type="scientific">Phaeosphaeria nodorum (strain SN15 / ATCC MYA-4574 / FGSC 10173)</name>
    <name type="common">Glume blotch fungus</name>
    <name type="synonym">Parastagonospora nodorum</name>
    <dbReference type="NCBI Taxonomy" id="321614"/>
    <lineage>
        <taxon>Eukaryota</taxon>
        <taxon>Fungi</taxon>
        <taxon>Dikarya</taxon>
        <taxon>Ascomycota</taxon>
        <taxon>Pezizomycotina</taxon>
        <taxon>Dothideomycetes</taxon>
        <taxon>Pleosporomycetidae</taxon>
        <taxon>Pleosporales</taxon>
        <taxon>Pleosporineae</taxon>
        <taxon>Phaeosphaeriaceae</taxon>
        <taxon>Parastagonospora</taxon>
    </lineage>
</organism>